<dbReference type="PANTHER" id="PTHR15127:SF32">
    <property type="entry name" value="HEAVYWEIGHT, ISOFORM A"/>
    <property type="match status" value="1"/>
</dbReference>
<dbReference type="PRINTS" id="PR00401">
    <property type="entry name" value="SH2DOMAIN"/>
</dbReference>
<organism evidence="5 6">
    <name type="scientific">Dimorphilus gyrociliatus</name>
    <dbReference type="NCBI Taxonomy" id="2664684"/>
    <lineage>
        <taxon>Eukaryota</taxon>
        <taxon>Metazoa</taxon>
        <taxon>Spiralia</taxon>
        <taxon>Lophotrochozoa</taxon>
        <taxon>Annelida</taxon>
        <taxon>Polychaeta</taxon>
        <taxon>Polychaeta incertae sedis</taxon>
        <taxon>Dinophilidae</taxon>
        <taxon>Dimorphilus</taxon>
    </lineage>
</organism>
<dbReference type="Gene3D" id="3.30.505.10">
    <property type="entry name" value="SH2 domain"/>
    <property type="match status" value="1"/>
</dbReference>
<feature type="compositionally biased region" description="Basic and acidic residues" evidence="3">
    <location>
        <begin position="219"/>
        <end position="254"/>
    </location>
</feature>
<protein>
    <submittedName>
        <fullName evidence="5">DgyrCDS4032</fullName>
    </submittedName>
</protein>
<dbReference type="SUPFAM" id="SSF55550">
    <property type="entry name" value="SH2 domain"/>
    <property type="match status" value="1"/>
</dbReference>
<dbReference type="InterPro" id="IPR051846">
    <property type="entry name" value="SH2_domain_adapters"/>
</dbReference>
<evidence type="ECO:0000256" key="1">
    <source>
        <dbReference type="ARBA" id="ARBA00022999"/>
    </source>
</evidence>
<evidence type="ECO:0000256" key="2">
    <source>
        <dbReference type="PROSITE-ProRule" id="PRU00191"/>
    </source>
</evidence>
<dbReference type="OrthoDB" id="5914531at2759"/>
<dbReference type="InterPro" id="IPR036860">
    <property type="entry name" value="SH2_dom_sf"/>
</dbReference>
<sequence length="402" mass="45757">MAKFLKHLGIGSKKAPPQPPTRDYLSDYTTPQACTTCVASDRPSTDSVSGASPVRESVCSKQKHSPQKEPRNVKNTVNIDCQIPPIVDEYSDPIDLKTTDGLSSQISNEDDYTEPYEALKLLQKKQEENGKRSRDNAYEDTLPIASANAPIQKLPAPNTSIPPTIGQSNVDQRPKQDYDEPWTDNKAALRNKLVISNDDDHAYTHLKRDRVREIGNTSSHDESLDRSPNKKELEGKIKKANDRRPVDDYDKPWDQSRLSQISSEKSRDSRPDEDYDEPWDNNALMARLNLGFECNTSLPLEQQKWYHGAISRLEAEKRLKYHREGSFLIRRSESDRSDHSLSLKSSHGFMHMKIVIRDNCYILGQFSQPFQNIPQMVQHYSLNKLPIKGAEHTSLLYPVKGQ</sequence>
<evidence type="ECO:0000313" key="5">
    <source>
        <dbReference type="EMBL" id="CAD5115010.1"/>
    </source>
</evidence>
<feature type="region of interest" description="Disordered" evidence="3">
    <location>
        <begin position="1"/>
        <end position="77"/>
    </location>
</feature>
<dbReference type="EMBL" id="CAJFCJ010000005">
    <property type="protein sequence ID" value="CAD5115010.1"/>
    <property type="molecule type" value="Genomic_DNA"/>
</dbReference>
<evidence type="ECO:0000259" key="4">
    <source>
        <dbReference type="PROSITE" id="PS50001"/>
    </source>
</evidence>
<keyword evidence="6" id="KW-1185">Reference proteome</keyword>
<evidence type="ECO:0000313" key="6">
    <source>
        <dbReference type="Proteomes" id="UP000549394"/>
    </source>
</evidence>
<reference evidence="5 6" key="1">
    <citation type="submission" date="2020-08" db="EMBL/GenBank/DDBJ databases">
        <authorList>
            <person name="Hejnol A."/>
        </authorList>
    </citation>
    <scope>NUCLEOTIDE SEQUENCE [LARGE SCALE GENOMIC DNA]</scope>
</reference>
<proteinExistence type="predicted"/>
<evidence type="ECO:0000256" key="3">
    <source>
        <dbReference type="SAM" id="MobiDB-lite"/>
    </source>
</evidence>
<feature type="region of interest" description="Disordered" evidence="3">
    <location>
        <begin position="210"/>
        <end position="278"/>
    </location>
</feature>
<dbReference type="SMART" id="SM00252">
    <property type="entry name" value="SH2"/>
    <property type="match status" value="1"/>
</dbReference>
<feature type="compositionally biased region" description="Polar residues" evidence="3">
    <location>
        <begin position="27"/>
        <end position="38"/>
    </location>
</feature>
<feature type="region of interest" description="Disordered" evidence="3">
    <location>
        <begin position="89"/>
        <end position="182"/>
    </location>
</feature>
<feature type="compositionally biased region" description="Polar residues" evidence="3">
    <location>
        <begin position="157"/>
        <end position="171"/>
    </location>
</feature>
<comment type="caution">
    <text evidence="5">The sequence shown here is derived from an EMBL/GenBank/DDBJ whole genome shotgun (WGS) entry which is preliminary data.</text>
</comment>
<feature type="compositionally biased region" description="Basic and acidic residues" evidence="3">
    <location>
        <begin position="124"/>
        <end position="137"/>
    </location>
</feature>
<accession>A0A7I8VFP4</accession>
<dbReference type="GO" id="GO:0001784">
    <property type="term" value="F:phosphotyrosine residue binding"/>
    <property type="evidence" value="ECO:0007669"/>
    <property type="project" value="TreeGrafter"/>
</dbReference>
<feature type="domain" description="SH2" evidence="4">
    <location>
        <begin position="305"/>
        <end position="399"/>
    </location>
</feature>
<dbReference type="AlphaFoldDB" id="A0A7I8VFP4"/>
<keyword evidence="1 2" id="KW-0727">SH2 domain</keyword>
<dbReference type="InterPro" id="IPR000980">
    <property type="entry name" value="SH2"/>
</dbReference>
<gene>
    <name evidence="5" type="ORF">DGYR_LOCUS3796</name>
</gene>
<dbReference type="Proteomes" id="UP000549394">
    <property type="component" value="Unassembled WGS sequence"/>
</dbReference>
<dbReference type="PROSITE" id="PS50001">
    <property type="entry name" value="SH2"/>
    <property type="match status" value="1"/>
</dbReference>
<dbReference type="PANTHER" id="PTHR15127">
    <property type="entry name" value="HEAVYWEIGHT, ISOFORM A"/>
    <property type="match status" value="1"/>
</dbReference>
<name>A0A7I8VFP4_9ANNE</name>
<dbReference type="Pfam" id="PF00017">
    <property type="entry name" value="SH2"/>
    <property type="match status" value="1"/>
</dbReference>